<name>A0ABQ2TRT6_STREZ</name>
<organism evidence="2 3">
    <name type="scientific">Streptomyces pseudogriseolus</name>
    <name type="common">Streptomyces gancidicus</name>
    <name type="synonym">Streptomyces rubiginosus</name>
    <dbReference type="NCBI Taxonomy" id="36817"/>
    <lineage>
        <taxon>Bacteria</taxon>
        <taxon>Bacillati</taxon>
        <taxon>Actinomycetota</taxon>
        <taxon>Actinomycetes</taxon>
        <taxon>Kitasatosporales</taxon>
        <taxon>Streptomycetaceae</taxon>
        <taxon>Streptomyces</taxon>
        <taxon>Streptomyces pseudogriseolus group</taxon>
    </lineage>
</organism>
<keyword evidence="3" id="KW-1185">Reference proteome</keyword>
<protein>
    <submittedName>
        <fullName evidence="2">Uncharacterized protein</fullName>
    </submittedName>
</protein>
<proteinExistence type="predicted"/>
<accession>A0ABQ2TRT6</accession>
<feature type="region of interest" description="Disordered" evidence="1">
    <location>
        <begin position="99"/>
        <end position="118"/>
    </location>
</feature>
<evidence type="ECO:0000313" key="2">
    <source>
        <dbReference type="EMBL" id="GGS78283.1"/>
    </source>
</evidence>
<evidence type="ECO:0000313" key="3">
    <source>
        <dbReference type="Proteomes" id="UP000597853"/>
    </source>
</evidence>
<feature type="region of interest" description="Disordered" evidence="1">
    <location>
        <begin position="1"/>
        <end position="20"/>
    </location>
</feature>
<reference evidence="3" key="1">
    <citation type="journal article" date="2019" name="Int. J. Syst. Evol. Microbiol.">
        <title>The Global Catalogue of Microorganisms (GCM) 10K type strain sequencing project: providing services to taxonomists for standard genome sequencing and annotation.</title>
        <authorList>
            <consortium name="The Broad Institute Genomics Platform"/>
            <consortium name="The Broad Institute Genome Sequencing Center for Infectious Disease"/>
            <person name="Wu L."/>
            <person name="Ma J."/>
        </authorList>
    </citation>
    <scope>NUCLEOTIDE SEQUENCE [LARGE SCALE GENOMIC DNA]</scope>
    <source>
        <strain evidence="3">JCM 4416</strain>
    </source>
</reference>
<sequence length="118" mass="12985">MAVNITPTGPGRAEITWTDDDDPQGYLARAVESDRLAYALESLGGAEGEQDAPRALAAASHTAELARLLERRAAVQVVRLRDDHALSWRQIASALYDDPDRQSSVRRMYDSGRRHLGV</sequence>
<comment type="caution">
    <text evidence="2">The sequence shown here is derived from an EMBL/GenBank/DDBJ whole genome shotgun (WGS) entry which is preliminary data.</text>
</comment>
<evidence type="ECO:0000256" key="1">
    <source>
        <dbReference type="SAM" id="MobiDB-lite"/>
    </source>
</evidence>
<dbReference type="EMBL" id="BMTX01000050">
    <property type="protein sequence ID" value="GGS78283.1"/>
    <property type="molecule type" value="Genomic_DNA"/>
</dbReference>
<dbReference type="Proteomes" id="UP000597853">
    <property type="component" value="Unassembled WGS sequence"/>
</dbReference>
<gene>
    <name evidence="2" type="ORF">GCM10010285_65510</name>
</gene>